<name>A0A422QW40_9RHOB</name>
<dbReference type="AlphaFoldDB" id="A0A422QW40"/>
<dbReference type="Gene3D" id="1.20.5.2050">
    <property type="match status" value="1"/>
</dbReference>
<protein>
    <submittedName>
        <fullName evidence="1">Uncharacterized protein</fullName>
    </submittedName>
</protein>
<evidence type="ECO:0000313" key="1">
    <source>
        <dbReference type="EMBL" id="RNF34182.1"/>
    </source>
</evidence>
<organism evidence="1 2">
    <name type="scientific">Paracoccus methylarcula</name>
    <dbReference type="NCBI Taxonomy" id="72022"/>
    <lineage>
        <taxon>Bacteria</taxon>
        <taxon>Pseudomonadati</taxon>
        <taxon>Pseudomonadota</taxon>
        <taxon>Alphaproteobacteria</taxon>
        <taxon>Rhodobacterales</taxon>
        <taxon>Paracoccaceae</taxon>
        <taxon>Paracoccus</taxon>
    </lineage>
</organism>
<evidence type="ECO:0000313" key="2">
    <source>
        <dbReference type="Proteomes" id="UP000238137"/>
    </source>
</evidence>
<dbReference type="Proteomes" id="UP000238137">
    <property type="component" value="Unassembled WGS sequence"/>
</dbReference>
<proteinExistence type="predicted"/>
<gene>
    <name evidence="1" type="ORF">A7A09_012310</name>
</gene>
<accession>A0A422QW40</accession>
<keyword evidence="2" id="KW-1185">Reference proteome</keyword>
<dbReference type="OrthoDB" id="8349418at2"/>
<comment type="caution">
    <text evidence="1">The sequence shown here is derived from an EMBL/GenBank/DDBJ whole genome shotgun (WGS) entry which is preliminary data.</text>
</comment>
<sequence>MPVFDDDSEYGIYRFEAHGHHGAKWRVSLSRQGHQIERTFCDSLYGSSMTCLIQARAYRDAVMAAIPPTTNHERVVRLRSDNQSGVSGVIFNEDDAHVSWIATFTSAKGRKSKRFSVKEHGNDQAKALAIAQRQEWLNAHPVNYVTFSPQAEEVARDRFKDRLETPANVLPHARLSKAEIKKRLASINARFDSLRPARLRVRGRRGTGGQVLTISVSDAGRPARRKDMNIKMKRRPLEVALMKAAEKIEATITNIYNADAARWFMDEHGQHLLDPASFDPEEGFSVLVFVPVDLLSVDSGECCQSRILS</sequence>
<reference evidence="1" key="1">
    <citation type="submission" date="2018-05" db="EMBL/GenBank/DDBJ databases">
        <title>Reclassification of Methylarcula marina and Methylarcula terricola as Paracoccus methylarcula sp.nov., comb.nov. and Paracoccus terricola comb.nov.</title>
        <authorList>
            <person name="Shmareva M.N."/>
            <person name="Doronina N.V."/>
            <person name="Vasilenko O.V."/>
            <person name="Tarlachkov S.V."/>
            <person name="Trotsenko Y.A."/>
        </authorList>
    </citation>
    <scope>NUCLEOTIDE SEQUENCE [LARGE SCALE GENOMIC DNA]</scope>
    <source>
        <strain evidence="1">VKM B-2159</strain>
    </source>
</reference>
<dbReference type="EMBL" id="PXNQ02000007">
    <property type="protein sequence ID" value="RNF34182.1"/>
    <property type="molecule type" value="Genomic_DNA"/>
</dbReference>